<keyword evidence="6" id="KW-0411">Iron-sulfur</keyword>
<keyword evidence="5" id="KW-0408">Iron</keyword>
<dbReference type="PANTHER" id="PTHR43787">
    <property type="entry name" value="FEMO COFACTOR BIOSYNTHESIS PROTEIN NIFB-RELATED"/>
    <property type="match status" value="1"/>
</dbReference>
<dbReference type="Gene3D" id="3.20.20.70">
    <property type="entry name" value="Aldolase class I"/>
    <property type="match status" value="1"/>
</dbReference>
<dbReference type="GO" id="GO:0051539">
    <property type="term" value="F:4 iron, 4 sulfur cluster binding"/>
    <property type="evidence" value="ECO:0007669"/>
    <property type="project" value="UniProtKB-KW"/>
</dbReference>
<dbReference type="PANTHER" id="PTHR43787:SF3">
    <property type="entry name" value="ARYLSULFATASE REGULATORY PROTEIN"/>
    <property type="match status" value="1"/>
</dbReference>
<dbReference type="CDD" id="cd01335">
    <property type="entry name" value="Radical_SAM"/>
    <property type="match status" value="1"/>
</dbReference>
<reference evidence="8 9" key="1">
    <citation type="submission" date="2018-08" db="EMBL/GenBank/DDBJ databases">
        <title>A genome reference for cultivated species of the human gut microbiota.</title>
        <authorList>
            <person name="Zou Y."/>
            <person name="Xue W."/>
            <person name="Luo G."/>
        </authorList>
    </citation>
    <scope>NUCLEOTIDE SEQUENCE [LARGE SCALE GENOMIC DNA]</scope>
    <source>
        <strain evidence="8 9">OF03-11</strain>
    </source>
</reference>
<keyword evidence="3" id="KW-0949">S-adenosyl-L-methionine</keyword>
<gene>
    <name evidence="8" type="ORF">DXA53_13790</name>
</gene>
<dbReference type="Proteomes" id="UP000284434">
    <property type="component" value="Unassembled WGS sequence"/>
</dbReference>
<dbReference type="InterPro" id="IPR007197">
    <property type="entry name" value="rSAM"/>
</dbReference>
<dbReference type="GO" id="GO:0046872">
    <property type="term" value="F:metal ion binding"/>
    <property type="evidence" value="ECO:0007669"/>
    <property type="project" value="UniProtKB-KW"/>
</dbReference>
<evidence type="ECO:0000256" key="3">
    <source>
        <dbReference type="ARBA" id="ARBA00022691"/>
    </source>
</evidence>
<dbReference type="NCBIfam" id="TIGR04085">
    <property type="entry name" value="rSAM_more_4Fe4S"/>
    <property type="match status" value="1"/>
</dbReference>
<dbReference type="RefSeq" id="WP_118104428.1">
    <property type="nucleotide sequence ID" value="NZ_QSCO01000020.1"/>
</dbReference>
<feature type="domain" description="Radical SAM core" evidence="7">
    <location>
        <begin position="97"/>
        <end position="258"/>
    </location>
</feature>
<evidence type="ECO:0000259" key="7">
    <source>
        <dbReference type="Pfam" id="PF04055"/>
    </source>
</evidence>
<keyword evidence="4" id="KW-0479">Metal-binding</keyword>
<dbReference type="InterPro" id="IPR013785">
    <property type="entry name" value="Aldolase_TIM"/>
</dbReference>
<dbReference type="SUPFAM" id="SSF102114">
    <property type="entry name" value="Radical SAM enzymes"/>
    <property type="match status" value="1"/>
</dbReference>
<dbReference type="AlphaFoldDB" id="A0A413I9J8"/>
<keyword evidence="2" id="KW-0004">4Fe-4S</keyword>
<sequence>MNCYISKYNFYIIEDNQHYIYNTVSGSILKLSQGLYNYIKSNDRNGIIDNRKLSEKAIKYLIDNRIIYLREKEELSYLEYLYKRDTHDDSFLSMVMLPTLKCNFRCHYCYEKDKNTSLSDSSLNLLKKFFDIQSKKRLFIAVRWSGGEILTYWKQIKELSKSIIESCCQNNCSYVASAISNGSLLTQRIVDEMVECNIKSLQITLDGDQVHHDKVRFYKEGKGSFEQILNNIAIASHKLKVIVRINMDKHNYPSIENLFSTLAKTDINKQNIQLFCKPVLCTAVRTPKNDVFTPEEFYNVELTLLRLSKKYHLPYSFHWGIKGHHTRCAYSGIQGYYLTPNMKLYKCPVYLDQGEGQDNSIGYIDKNADMVISNHSELLKSLSYSPFQNSECLNCKVLPICHGKCPILWENSGRLADSGCIPEKYSIVEKVKYAIRSKIQMNAYNNSGII</sequence>
<comment type="cofactor">
    <cofactor evidence="1">
        <name>[4Fe-4S] cluster</name>
        <dbReference type="ChEBI" id="CHEBI:49883"/>
    </cofactor>
</comment>
<comment type="caution">
    <text evidence="8">The sequence shown here is derived from an EMBL/GenBank/DDBJ whole genome shotgun (WGS) entry which is preliminary data.</text>
</comment>
<dbReference type="InterPro" id="IPR023885">
    <property type="entry name" value="4Fe4S-binding_SPASM_dom"/>
</dbReference>
<proteinExistence type="predicted"/>
<dbReference type="GO" id="GO:0003824">
    <property type="term" value="F:catalytic activity"/>
    <property type="evidence" value="ECO:0007669"/>
    <property type="project" value="InterPro"/>
</dbReference>
<name>A0A413I9J8_9BACT</name>
<dbReference type="InterPro" id="IPR058240">
    <property type="entry name" value="rSAM_sf"/>
</dbReference>
<evidence type="ECO:0000256" key="2">
    <source>
        <dbReference type="ARBA" id="ARBA00022485"/>
    </source>
</evidence>
<evidence type="ECO:0000256" key="4">
    <source>
        <dbReference type="ARBA" id="ARBA00022723"/>
    </source>
</evidence>
<organism evidence="8 9">
    <name type="scientific">Odoribacter splanchnicus</name>
    <dbReference type="NCBI Taxonomy" id="28118"/>
    <lineage>
        <taxon>Bacteria</taxon>
        <taxon>Pseudomonadati</taxon>
        <taxon>Bacteroidota</taxon>
        <taxon>Bacteroidia</taxon>
        <taxon>Bacteroidales</taxon>
        <taxon>Odoribacteraceae</taxon>
        <taxon>Odoribacter</taxon>
    </lineage>
</organism>
<evidence type="ECO:0000256" key="1">
    <source>
        <dbReference type="ARBA" id="ARBA00001966"/>
    </source>
</evidence>
<dbReference type="UniPathway" id="UPA00782"/>
<dbReference type="Pfam" id="PF04055">
    <property type="entry name" value="Radical_SAM"/>
    <property type="match status" value="1"/>
</dbReference>
<evidence type="ECO:0000313" key="8">
    <source>
        <dbReference type="EMBL" id="RGY05030.1"/>
    </source>
</evidence>
<evidence type="ECO:0000313" key="9">
    <source>
        <dbReference type="Proteomes" id="UP000284434"/>
    </source>
</evidence>
<protein>
    <submittedName>
        <fullName evidence="8">Radical SAM protein</fullName>
    </submittedName>
</protein>
<dbReference type="SFLD" id="SFLDG01067">
    <property type="entry name" value="SPASM/twitch_domain_containing"/>
    <property type="match status" value="1"/>
</dbReference>
<evidence type="ECO:0000256" key="5">
    <source>
        <dbReference type="ARBA" id="ARBA00023004"/>
    </source>
</evidence>
<dbReference type="EMBL" id="QSCO01000020">
    <property type="protein sequence ID" value="RGY05030.1"/>
    <property type="molecule type" value="Genomic_DNA"/>
</dbReference>
<dbReference type="SFLD" id="SFLDS00029">
    <property type="entry name" value="Radical_SAM"/>
    <property type="match status" value="1"/>
</dbReference>
<evidence type="ECO:0000256" key="6">
    <source>
        <dbReference type="ARBA" id="ARBA00023014"/>
    </source>
</evidence>
<accession>A0A413I9J8</accession>